<proteinExistence type="predicted"/>
<dbReference type="PANTHER" id="PTHR46512:SF10">
    <property type="entry name" value="FK506-BINDING PROTEIN-LIKE"/>
    <property type="match status" value="1"/>
</dbReference>
<feature type="compositionally biased region" description="Polar residues" evidence="1">
    <location>
        <begin position="1"/>
        <end position="19"/>
    </location>
</feature>
<dbReference type="InterPro" id="IPR046357">
    <property type="entry name" value="PPIase_dom_sf"/>
</dbReference>
<dbReference type="InterPro" id="IPR050754">
    <property type="entry name" value="FKBP4/5/8-like"/>
</dbReference>
<dbReference type="AlphaFoldDB" id="A0A7M7PQ04"/>
<dbReference type="InterPro" id="IPR019734">
    <property type="entry name" value="TPR_rpt"/>
</dbReference>
<protein>
    <recommendedName>
        <fullName evidence="4">Peptidylprolyl isomerase</fullName>
    </recommendedName>
</protein>
<sequence length="346" mass="38814">MEDPSSADSLEATNPQASDHLSKHESTSGGDQEIEPNDVEMKDETDSWTAPDGSFSKRIIKKGSGFTTPNDGASCQVTISIVDPLEDNDVGYPTGEQVDIVLGDGCGRFSEAIDACLETMHQGEESELRVFDEHHVESVDQTHGSAAAEFRSEAGDGQISNRVATFRVTLHSFTRNKDIHKMSVGDILTRVSQLKDYGTTCFKERKLQLAERFYIRAGRYLIMVCHPQDVKDLDDEERQQYLLLKKGCSLNLAACHLKQKRYDDVITHCTIALEIEPLNAKALFRRCQAYLALDEFEKTRTDIQTALGEDPESRLFLEQKRLLGKRERKVFNKLSRGMNKMFGGPS</sequence>
<accession>A0A7M7PQ04</accession>
<dbReference type="Gene3D" id="3.10.50.40">
    <property type="match status" value="1"/>
</dbReference>
<dbReference type="SUPFAM" id="SSF48452">
    <property type="entry name" value="TPR-like"/>
    <property type="match status" value="1"/>
</dbReference>
<dbReference type="FunFam" id="1.25.40.10:FF:000708">
    <property type="entry name" value="Peptidylprolyl isomerase"/>
    <property type="match status" value="1"/>
</dbReference>
<reference evidence="2" key="2">
    <citation type="submission" date="2021-01" db="UniProtKB">
        <authorList>
            <consortium name="EnsemblMetazoa"/>
        </authorList>
    </citation>
    <scope>IDENTIFICATION</scope>
</reference>
<organism evidence="2 3">
    <name type="scientific">Strongylocentrotus purpuratus</name>
    <name type="common">Purple sea urchin</name>
    <dbReference type="NCBI Taxonomy" id="7668"/>
    <lineage>
        <taxon>Eukaryota</taxon>
        <taxon>Metazoa</taxon>
        <taxon>Echinodermata</taxon>
        <taxon>Eleutherozoa</taxon>
        <taxon>Echinozoa</taxon>
        <taxon>Echinoidea</taxon>
        <taxon>Euechinoidea</taxon>
        <taxon>Echinacea</taxon>
        <taxon>Camarodonta</taxon>
        <taxon>Echinidea</taxon>
        <taxon>Strongylocentrotidae</taxon>
        <taxon>Strongylocentrotus</taxon>
    </lineage>
</organism>
<feature type="region of interest" description="Disordered" evidence="1">
    <location>
        <begin position="1"/>
        <end position="55"/>
    </location>
</feature>
<dbReference type="RefSeq" id="XP_030854011.1">
    <property type="nucleotide sequence ID" value="XM_030998151.1"/>
</dbReference>
<dbReference type="OMA" id="KSEANMY"/>
<dbReference type="KEGG" id="spu:115929348"/>
<dbReference type="EnsemblMetazoa" id="XM_030998151">
    <property type="protein sequence ID" value="XP_030854011"/>
    <property type="gene ID" value="LOC115929348"/>
</dbReference>
<reference evidence="3" key="1">
    <citation type="submission" date="2015-02" db="EMBL/GenBank/DDBJ databases">
        <title>Genome sequencing for Strongylocentrotus purpuratus.</title>
        <authorList>
            <person name="Murali S."/>
            <person name="Liu Y."/>
            <person name="Vee V."/>
            <person name="English A."/>
            <person name="Wang M."/>
            <person name="Skinner E."/>
            <person name="Han Y."/>
            <person name="Muzny D.M."/>
            <person name="Worley K.C."/>
            <person name="Gibbs R.A."/>
        </authorList>
    </citation>
    <scope>NUCLEOTIDE SEQUENCE</scope>
</reference>
<dbReference type="FunFam" id="3.10.50.40:FF:000066">
    <property type="entry name" value="Peptidylprolyl isomerase"/>
    <property type="match status" value="1"/>
</dbReference>
<dbReference type="InParanoid" id="A0A7M7PQ04"/>
<dbReference type="OrthoDB" id="433738at2759"/>
<dbReference type="SMART" id="SM00028">
    <property type="entry name" value="TPR"/>
    <property type="match status" value="2"/>
</dbReference>
<keyword evidence="3" id="KW-1185">Reference proteome</keyword>
<evidence type="ECO:0000313" key="3">
    <source>
        <dbReference type="Proteomes" id="UP000007110"/>
    </source>
</evidence>
<evidence type="ECO:0008006" key="4">
    <source>
        <dbReference type="Google" id="ProtNLM"/>
    </source>
</evidence>
<dbReference type="GeneID" id="115929348"/>
<dbReference type="GO" id="GO:0003755">
    <property type="term" value="F:peptidyl-prolyl cis-trans isomerase activity"/>
    <property type="evidence" value="ECO:0007669"/>
    <property type="project" value="InterPro"/>
</dbReference>
<dbReference type="Gene3D" id="1.25.40.10">
    <property type="entry name" value="Tetratricopeptide repeat domain"/>
    <property type="match status" value="1"/>
</dbReference>
<dbReference type="Proteomes" id="UP000007110">
    <property type="component" value="Unassembled WGS sequence"/>
</dbReference>
<dbReference type="SUPFAM" id="SSF54534">
    <property type="entry name" value="FKBP-like"/>
    <property type="match status" value="1"/>
</dbReference>
<dbReference type="PANTHER" id="PTHR46512">
    <property type="entry name" value="PEPTIDYLPROLYL ISOMERASE"/>
    <property type="match status" value="1"/>
</dbReference>
<evidence type="ECO:0000313" key="2">
    <source>
        <dbReference type="EnsemblMetazoa" id="XP_030854011"/>
    </source>
</evidence>
<dbReference type="InterPro" id="IPR011990">
    <property type="entry name" value="TPR-like_helical_dom_sf"/>
</dbReference>
<evidence type="ECO:0000256" key="1">
    <source>
        <dbReference type="SAM" id="MobiDB-lite"/>
    </source>
</evidence>
<name>A0A7M7PQ04_STRPU</name>